<reference evidence="1" key="1">
    <citation type="submission" date="2022-09" db="EMBL/GenBank/DDBJ databases">
        <title>Actin cytoskeleton and complex cell architecture in an #Asgard archaeon.</title>
        <authorList>
            <person name="Ponce Toledo R.I."/>
            <person name="Schleper C."/>
            <person name="Rodrigues Oliveira T."/>
            <person name="Wollweber F."/>
            <person name="Xu J."/>
            <person name="Rittmann S."/>
            <person name="Klingl A."/>
            <person name="Pilhofer M."/>
        </authorList>
    </citation>
    <scope>NUCLEOTIDE SEQUENCE</scope>
    <source>
        <strain evidence="1">B-35</strain>
    </source>
</reference>
<evidence type="ECO:0000313" key="2">
    <source>
        <dbReference type="Proteomes" id="UP001208689"/>
    </source>
</evidence>
<organism evidence="1 2">
    <name type="scientific">Candidatus Lokiarchaeum ossiferum</name>
    <dbReference type="NCBI Taxonomy" id="2951803"/>
    <lineage>
        <taxon>Archaea</taxon>
        <taxon>Promethearchaeati</taxon>
        <taxon>Promethearchaeota</taxon>
        <taxon>Promethearchaeia</taxon>
        <taxon>Promethearchaeales</taxon>
        <taxon>Promethearchaeaceae</taxon>
        <taxon>Candidatus Lokiarchaeum</taxon>
    </lineage>
</organism>
<dbReference type="Proteomes" id="UP001208689">
    <property type="component" value="Chromosome"/>
</dbReference>
<dbReference type="InterPro" id="IPR010181">
    <property type="entry name" value="CGCAxxGCC_motif"/>
</dbReference>
<proteinExistence type="predicted"/>
<protein>
    <recommendedName>
        <fullName evidence="3">C_GCAxxG_C_C family protein</fullName>
    </recommendedName>
</protein>
<name>A0ABY6HXM1_9ARCH</name>
<evidence type="ECO:0000313" key="1">
    <source>
        <dbReference type="EMBL" id="UYP48281.1"/>
    </source>
</evidence>
<dbReference type="NCBIfam" id="TIGR01909">
    <property type="entry name" value="C_GCAxxG_C_C"/>
    <property type="match status" value="1"/>
</dbReference>
<sequence length="148" mass="16481">MVQNELKSEIEVLWDNDHNCAQSTAKGILNYYKFEKEGQILSNSFLPYGGGFKEGSICGAISGTLAAMSFILSNSNVENDKIVELTNQMKSEFLEEFPSVNCHTILDPFRKPDGEIDKDNAERRNLCTKAVTNAANLAHQIISNYLNT</sequence>
<evidence type="ECO:0008006" key="3">
    <source>
        <dbReference type="Google" id="ProtNLM"/>
    </source>
</evidence>
<dbReference type="Pfam" id="PF09719">
    <property type="entry name" value="C_GCAxxG_C_C"/>
    <property type="match status" value="1"/>
</dbReference>
<gene>
    <name evidence="1" type="ORF">NEF87_004566</name>
</gene>
<keyword evidence="2" id="KW-1185">Reference proteome</keyword>
<accession>A0ABY6HXM1</accession>
<dbReference type="EMBL" id="CP104013">
    <property type="protein sequence ID" value="UYP48281.1"/>
    <property type="molecule type" value="Genomic_DNA"/>
</dbReference>